<feature type="transmembrane region" description="Helical" evidence="1">
    <location>
        <begin position="48"/>
        <end position="69"/>
    </location>
</feature>
<accession>A0A0F9LRV1</accession>
<dbReference type="InterPro" id="IPR007403">
    <property type="entry name" value="DUF456"/>
</dbReference>
<dbReference type="PANTHER" id="PTHR39165:SF1">
    <property type="entry name" value="DUF456 DOMAIN-CONTAINING PROTEIN"/>
    <property type="match status" value="1"/>
</dbReference>
<keyword evidence="1" id="KW-0812">Transmembrane</keyword>
<evidence type="ECO:0000256" key="1">
    <source>
        <dbReference type="SAM" id="Phobius"/>
    </source>
</evidence>
<dbReference type="Pfam" id="PF04306">
    <property type="entry name" value="DUF456"/>
    <property type="match status" value="1"/>
</dbReference>
<sequence length="158" mass="16664">MIVLIILAVICVIIGIVGCIIPGIAGPPFSFASLILLSIAKRWEPFSAKFLITMAVLTVIVTALDYLLPAAGAKKYGASKFGFWGAILGMILGILFVPPLGMIIGAFIGAIAGELLKGKQSYEALKAGWGVFMGLMLGVLLKLIATGIMTFYFIKALI</sequence>
<dbReference type="EMBL" id="LAZR01005921">
    <property type="protein sequence ID" value="KKM96123.1"/>
    <property type="molecule type" value="Genomic_DNA"/>
</dbReference>
<feature type="transmembrane region" description="Helical" evidence="1">
    <location>
        <begin position="81"/>
        <end position="111"/>
    </location>
</feature>
<protein>
    <recommendedName>
        <fullName evidence="3">DUF456 domain-containing protein</fullName>
    </recommendedName>
</protein>
<keyword evidence="1" id="KW-1133">Transmembrane helix</keyword>
<keyword evidence="1" id="KW-0472">Membrane</keyword>
<organism evidence="2">
    <name type="scientific">marine sediment metagenome</name>
    <dbReference type="NCBI Taxonomy" id="412755"/>
    <lineage>
        <taxon>unclassified sequences</taxon>
        <taxon>metagenomes</taxon>
        <taxon>ecological metagenomes</taxon>
    </lineage>
</organism>
<reference evidence="2" key="1">
    <citation type="journal article" date="2015" name="Nature">
        <title>Complex archaea that bridge the gap between prokaryotes and eukaryotes.</title>
        <authorList>
            <person name="Spang A."/>
            <person name="Saw J.H."/>
            <person name="Jorgensen S.L."/>
            <person name="Zaremba-Niedzwiedzka K."/>
            <person name="Martijn J."/>
            <person name="Lind A.E."/>
            <person name="van Eijk R."/>
            <person name="Schleper C."/>
            <person name="Guy L."/>
            <person name="Ettema T.J."/>
        </authorList>
    </citation>
    <scope>NUCLEOTIDE SEQUENCE</scope>
</reference>
<gene>
    <name evidence="2" type="ORF">LCGC14_1181280</name>
</gene>
<evidence type="ECO:0008006" key="3">
    <source>
        <dbReference type="Google" id="ProtNLM"/>
    </source>
</evidence>
<dbReference type="PANTHER" id="PTHR39165">
    <property type="entry name" value="IG HYPOTHETICAL 17883"/>
    <property type="match status" value="1"/>
</dbReference>
<proteinExistence type="predicted"/>
<name>A0A0F9LRV1_9ZZZZ</name>
<evidence type="ECO:0000313" key="2">
    <source>
        <dbReference type="EMBL" id="KKM96123.1"/>
    </source>
</evidence>
<feature type="transmembrane region" description="Helical" evidence="1">
    <location>
        <begin position="131"/>
        <end position="154"/>
    </location>
</feature>
<dbReference type="AlphaFoldDB" id="A0A0F9LRV1"/>
<comment type="caution">
    <text evidence="2">The sequence shown here is derived from an EMBL/GenBank/DDBJ whole genome shotgun (WGS) entry which is preliminary data.</text>
</comment>